<sequence>MFANLRFLKPKQKWNGTYGSNSRYHVSAEMAPLEVANDYTYIDGFIPVEINKFNIAFDLRPTLNHFLIKREFPVILGPDCIEAKRTRVFDPIARELFAESIHQLKRSRCEFILSALRWPTGIPSLRFIEFFFEDHVFLDIRGSEMDTYLKLLLQASGDPYLSVEDQMIVIYRKILVEAKKLGLTAMDLPGYDLIGDICVVQAARVAKMAAKTINKSDIRLMIYFSLAPAEYIQKFLAKTFCILDRPKVLSYSEMFNSFLETSDSFRRNYLSVSWSKDWPTPLESKRLGEQQKKYKKDKRVTKWLPVFPHFP</sequence>
<organism evidence="1 2">
    <name type="scientific">Gordil virus</name>
    <dbReference type="NCBI Taxonomy" id="1460451"/>
    <lineage>
        <taxon>Viruses</taxon>
        <taxon>Riboviria</taxon>
        <taxon>Orthornavirae</taxon>
        <taxon>Negarnaviricota</taxon>
        <taxon>Polyploviricotina</taxon>
        <taxon>Bunyaviricetes</taxon>
        <taxon>Hareavirales</taxon>
        <taxon>Phenuiviridae</taxon>
        <taxon>Phlebovirus</taxon>
        <taxon>Phlebovirus gordilense</taxon>
    </lineage>
</organism>
<evidence type="ECO:0000313" key="1">
    <source>
        <dbReference type="EMBL" id="AHK60933.1"/>
    </source>
</evidence>
<dbReference type="GeneID" id="65101307"/>
<protein>
    <submittedName>
        <fullName evidence="1">Nonstructural protein</fullName>
    </submittedName>
</protein>
<dbReference type="RefSeq" id="YP_010086150.1">
    <property type="nucleotide sequence ID" value="NC_055365.1"/>
</dbReference>
<dbReference type="Pfam" id="PF11073">
    <property type="entry name" value="NSs"/>
    <property type="match status" value="1"/>
</dbReference>
<dbReference type="EMBL" id="KF297902">
    <property type="protein sequence ID" value="AHK60933.1"/>
    <property type="molecule type" value="Genomic_RNA"/>
</dbReference>
<evidence type="ECO:0000313" key="2">
    <source>
        <dbReference type="Proteomes" id="UP000136942"/>
    </source>
</evidence>
<proteinExistence type="predicted"/>
<accession>W8JJ14</accession>
<name>W8JJ14_9VIRU</name>
<dbReference type="Proteomes" id="UP000136942">
    <property type="component" value="Genome"/>
</dbReference>
<keyword evidence="2" id="KW-1185">Reference proteome</keyword>
<dbReference type="KEGG" id="vg:65101307"/>
<dbReference type="InterPro" id="IPR039434">
    <property type="entry name" value="NSs-like"/>
</dbReference>
<reference evidence="1 2" key="1">
    <citation type="journal article" date="2014" name="J. Gen. Virol.">
        <title>Characterization of the Sandfly fever Naples species complex and description of a new Karimabad species complex (genus Phlebovirus, family Bunyaviridae).</title>
        <authorList>
            <person name="Palacios G."/>
            <person name="Tesh R.B."/>
            <person name="Savji N."/>
            <person name="Travassos da Rosa A.P."/>
            <person name="Guzman H."/>
            <person name="Bussetti A.V."/>
            <person name="Desai A."/>
            <person name="Ladner J."/>
            <person name="Sanchez-Seco M."/>
            <person name="Lipkin W.I."/>
        </authorList>
    </citation>
    <scope>NUCLEOTIDE SEQUENCE [LARGE SCALE GENOMIC DNA]</scope>
    <source>
        <strain evidence="1">Dak ANBr 496d</strain>
    </source>
</reference>